<comment type="caution">
    <text evidence="1">The sequence shown here is derived from an EMBL/GenBank/DDBJ whole genome shotgun (WGS) entry which is preliminary data.</text>
</comment>
<dbReference type="Proteomes" id="UP000006222">
    <property type="component" value="Unassembled WGS sequence"/>
</dbReference>
<evidence type="ECO:0000313" key="2">
    <source>
        <dbReference type="Proteomes" id="UP000006222"/>
    </source>
</evidence>
<name>F2APQ0_RHOBT</name>
<organism evidence="1 2">
    <name type="scientific">Rhodopirellula baltica WH47</name>
    <dbReference type="NCBI Taxonomy" id="991778"/>
    <lineage>
        <taxon>Bacteria</taxon>
        <taxon>Pseudomonadati</taxon>
        <taxon>Planctomycetota</taxon>
        <taxon>Planctomycetia</taxon>
        <taxon>Pirellulales</taxon>
        <taxon>Pirellulaceae</taxon>
        <taxon>Rhodopirellula</taxon>
    </lineage>
</organism>
<sequence length="41" mass="4591">MDSFGWSAIGLFFVPLPARLSSVAMRKEFEFHAKLHGHVSS</sequence>
<gene>
    <name evidence="1" type="ORF">RBWH47_04292</name>
</gene>
<dbReference type="EMBL" id="AFAR01000094">
    <property type="protein sequence ID" value="EGF28317.1"/>
    <property type="molecule type" value="Genomic_DNA"/>
</dbReference>
<dbReference type="PATRIC" id="fig|991778.3.peg.1767"/>
<protein>
    <submittedName>
        <fullName evidence="1">Uncharacterized protein</fullName>
    </submittedName>
</protein>
<evidence type="ECO:0000313" key="1">
    <source>
        <dbReference type="EMBL" id="EGF28317.1"/>
    </source>
</evidence>
<reference evidence="1 2" key="1">
    <citation type="journal article" date="2013" name="Mar. Genomics">
        <title>Expression of sulfatases in Rhodopirellula baltica and the diversity of sulfatases in the genus Rhodopirellula.</title>
        <authorList>
            <person name="Wegner C.E."/>
            <person name="Richter-Heitmann T."/>
            <person name="Klindworth A."/>
            <person name="Klockow C."/>
            <person name="Richter M."/>
            <person name="Achstetter T."/>
            <person name="Glockner F.O."/>
            <person name="Harder J."/>
        </authorList>
    </citation>
    <scope>NUCLEOTIDE SEQUENCE [LARGE SCALE GENOMIC DNA]</scope>
    <source>
        <strain evidence="1 2">WH47</strain>
    </source>
</reference>
<dbReference type="AlphaFoldDB" id="F2APQ0"/>
<accession>F2APQ0</accession>
<proteinExistence type="predicted"/>